<dbReference type="GO" id="GO:0016491">
    <property type="term" value="F:oxidoreductase activity"/>
    <property type="evidence" value="ECO:0007669"/>
    <property type="project" value="InterPro"/>
</dbReference>
<keyword evidence="3" id="KW-1185">Reference proteome</keyword>
<dbReference type="PANTHER" id="PTHR30157:SF0">
    <property type="entry name" value="NADPH-DEPENDENT FERRIC-CHELATE REDUCTASE"/>
    <property type="match status" value="1"/>
</dbReference>
<dbReference type="RefSeq" id="WP_106581422.1">
    <property type="nucleotide sequence ID" value="NZ_PYGA01000002.1"/>
</dbReference>
<proteinExistence type="predicted"/>
<dbReference type="InterPro" id="IPR007037">
    <property type="entry name" value="SIP_rossman_dom"/>
</dbReference>
<evidence type="ECO:0000313" key="2">
    <source>
        <dbReference type="EMBL" id="PSL00048.1"/>
    </source>
</evidence>
<dbReference type="PROSITE" id="PS51384">
    <property type="entry name" value="FAD_FR"/>
    <property type="match status" value="1"/>
</dbReference>
<evidence type="ECO:0000313" key="3">
    <source>
        <dbReference type="Proteomes" id="UP000240542"/>
    </source>
</evidence>
<name>A0A2P8DS63_9ACTN</name>
<dbReference type="SUPFAM" id="SSF63380">
    <property type="entry name" value="Riboflavin synthase domain-like"/>
    <property type="match status" value="1"/>
</dbReference>
<dbReference type="AlphaFoldDB" id="A0A2P8DS63"/>
<protein>
    <submittedName>
        <fullName evidence="2">NADPH-dependent ferric siderophore reductase</fullName>
    </submittedName>
</protein>
<sequence>MPDPLRYALIHVTSVRAVTPHMMRISFGGDLAGFTSVAPDQQVKLFFGKPGMDVPVVPQVGADGDTMRWYQAYLAVPEAERPWMRAYSIRRHRPADNEVDIDFVLHGDGGPASAWALRAEPGDVIGMLGPTVSHIRTPGPHDWRLIVGDETALPAIGAILEALPAGLPVRVVAEVSGPDEEQDLSSEAAADVRWVHRGNIPPGRSGLLLDAVRAMDFPDGAVYAWVAGEASGVRAVRRHLVNERSVPKRAIAFTGYWRCDLPQDADPTPDEVAENAEMMAEG</sequence>
<dbReference type="InterPro" id="IPR017938">
    <property type="entry name" value="Riboflavin_synthase-like_b-brl"/>
</dbReference>
<dbReference type="InterPro" id="IPR039261">
    <property type="entry name" value="FNR_nucleotide-bd"/>
</dbReference>
<dbReference type="Gene3D" id="2.40.30.10">
    <property type="entry name" value="Translation factors"/>
    <property type="match status" value="1"/>
</dbReference>
<dbReference type="InterPro" id="IPR013113">
    <property type="entry name" value="SIP_FAD-bd"/>
</dbReference>
<dbReference type="InterPro" id="IPR017927">
    <property type="entry name" value="FAD-bd_FR_type"/>
</dbReference>
<dbReference type="Gene3D" id="3.40.50.80">
    <property type="entry name" value="Nucleotide-binding domain of ferredoxin-NADP reductase (FNR) module"/>
    <property type="match status" value="1"/>
</dbReference>
<dbReference type="EMBL" id="PYGA01000002">
    <property type="protein sequence ID" value="PSL00048.1"/>
    <property type="molecule type" value="Genomic_DNA"/>
</dbReference>
<dbReference type="Proteomes" id="UP000240542">
    <property type="component" value="Unassembled WGS sequence"/>
</dbReference>
<dbReference type="OrthoDB" id="3211041at2"/>
<dbReference type="InterPro" id="IPR039374">
    <property type="entry name" value="SIP_fam"/>
</dbReference>
<dbReference type="CDD" id="cd06193">
    <property type="entry name" value="siderophore_interacting"/>
    <property type="match status" value="1"/>
</dbReference>
<evidence type="ECO:0000259" key="1">
    <source>
        <dbReference type="PROSITE" id="PS51384"/>
    </source>
</evidence>
<gene>
    <name evidence="2" type="ORF">CLV63_102174</name>
</gene>
<dbReference type="Pfam" id="PF08021">
    <property type="entry name" value="FAD_binding_9"/>
    <property type="match status" value="1"/>
</dbReference>
<comment type="caution">
    <text evidence="2">The sequence shown here is derived from an EMBL/GenBank/DDBJ whole genome shotgun (WGS) entry which is preliminary data.</text>
</comment>
<accession>A0A2P8DS63</accession>
<feature type="domain" description="FAD-binding FR-type" evidence="1">
    <location>
        <begin position="5"/>
        <end position="137"/>
    </location>
</feature>
<organism evidence="2 3">
    <name type="scientific">Murinocardiopsis flavida</name>
    <dbReference type="NCBI Taxonomy" id="645275"/>
    <lineage>
        <taxon>Bacteria</taxon>
        <taxon>Bacillati</taxon>
        <taxon>Actinomycetota</taxon>
        <taxon>Actinomycetes</taxon>
        <taxon>Streptosporangiales</taxon>
        <taxon>Nocardiopsidaceae</taxon>
        <taxon>Murinocardiopsis</taxon>
    </lineage>
</organism>
<reference evidence="2 3" key="1">
    <citation type="submission" date="2018-03" db="EMBL/GenBank/DDBJ databases">
        <title>Genomic Encyclopedia of Archaeal and Bacterial Type Strains, Phase II (KMG-II): from individual species to whole genera.</title>
        <authorList>
            <person name="Goeker M."/>
        </authorList>
    </citation>
    <scope>NUCLEOTIDE SEQUENCE [LARGE SCALE GENOMIC DNA]</scope>
    <source>
        <strain evidence="2 3">DSM 45312</strain>
    </source>
</reference>
<dbReference type="PANTHER" id="PTHR30157">
    <property type="entry name" value="FERRIC REDUCTASE, NADPH-DEPENDENT"/>
    <property type="match status" value="1"/>
</dbReference>
<dbReference type="Pfam" id="PF04954">
    <property type="entry name" value="SIP"/>
    <property type="match status" value="1"/>
</dbReference>